<reference evidence="1" key="1">
    <citation type="journal article" date="2020" name="Nature">
        <title>Giant virus diversity and host interactions through global metagenomics.</title>
        <authorList>
            <person name="Schulz F."/>
            <person name="Roux S."/>
            <person name="Paez-Espino D."/>
            <person name="Jungbluth S."/>
            <person name="Walsh D.A."/>
            <person name="Denef V.J."/>
            <person name="McMahon K.D."/>
            <person name="Konstantinidis K.T."/>
            <person name="Eloe-Fadrosh E.A."/>
            <person name="Kyrpides N.C."/>
            <person name="Woyke T."/>
        </authorList>
    </citation>
    <scope>NUCLEOTIDE SEQUENCE</scope>
    <source>
        <strain evidence="1">GVMAG-M-3300020185-18</strain>
    </source>
</reference>
<accession>A0A6C0C2N9</accession>
<dbReference type="EMBL" id="MN739320">
    <property type="protein sequence ID" value="QHS98636.1"/>
    <property type="molecule type" value="Genomic_DNA"/>
</dbReference>
<dbReference type="Pfam" id="PF13385">
    <property type="entry name" value="Laminin_G_3"/>
    <property type="match status" value="1"/>
</dbReference>
<dbReference type="InterPro" id="IPR013320">
    <property type="entry name" value="ConA-like_dom_sf"/>
</dbReference>
<dbReference type="Gene3D" id="2.60.120.200">
    <property type="match status" value="1"/>
</dbReference>
<name>A0A6C0C2N9_9ZZZZ</name>
<dbReference type="AlphaFoldDB" id="A0A6C0C2N9"/>
<evidence type="ECO:0000313" key="1">
    <source>
        <dbReference type="EMBL" id="QHS98636.1"/>
    </source>
</evidence>
<dbReference type="SUPFAM" id="SSF49899">
    <property type="entry name" value="Concanavalin A-like lectins/glucanases"/>
    <property type="match status" value="1"/>
</dbReference>
<protein>
    <recommendedName>
        <fullName evidence="2">LamG-like jellyroll fold domain-containing protein</fullName>
    </recommendedName>
</protein>
<organism evidence="1">
    <name type="scientific">viral metagenome</name>
    <dbReference type="NCBI Taxonomy" id="1070528"/>
    <lineage>
        <taxon>unclassified sequences</taxon>
        <taxon>metagenomes</taxon>
        <taxon>organismal metagenomes</taxon>
    </lineage>
</organism>
<sequence>MNKYLLGVIVIIILYLVYSYFFKDHTSANLVGMHNAKNKLKIEPTTLPGGNSNVDFAFSIWLYINDWNYRYGNTKTIFYRGKESEGSPKSPQVSLGSNTNDITVTLMCYPTTGKKSNPGTPSTCKISNIPIQKWTHLLFTTNNNTLDTYLDGKLVRTCVLTGTPKMDKKAPLFLTPGDGFSGYTSKFRFYARTLNPREVYDIYREGYSDNPLGALLGKYKMKVAFLRGSEEMNSFTV</sequence>
<proteinExistence type="predicted"/>
<evidence type="ECO:0008006" key="2">
    <source>
        <dbReference type="Google" id="ProtNLM"/>
    </source>
</evidence>